<evidence type="ECO:0000313" key="3">
    <source>
        <dbReference type="EMBL" id="KAJ2681012.1"/>
    </source>
</evidence>
<evidence type="ECO:0000313" key="4">
    <source>
        <dbReference type="Proteomes" id="UP001151518"/>
    </source>
</evidence>
<dbReference type="GO" id="GO:0045292">
    <property type="term" value="P:mRNA cis splicing, via spliceosome"/>
    <property type="evidence" value="ECO:0007669"/>
    <property type="project" value="InterPro"/>
</dbReference>
<dbReference type="Proteomes" id="UP001151518">
    <property type="component" value="Unassembled WGS sequence"/>
</dbReference>
<protein>
    <submittedName>
        <fullName evidence="3">Splicing factor 45</fullName>
    </submittedName>
</protein>
<dbReference type="InterPro" id="IPR035979">
    <property type="entry name" value="RBD_domain_sf"/>
</dbReference>
<dbReference type="InterPro" id="IPR012677">
    <property type="entry name" value="Nucleotide-bd_a/b_plait_sf"/>
</dbReference>
<dbReference type="EMBL" id="JANBTW010000002">
    <property type="protein sequence ID" value="KAJ2681012.1"/>
    <property type="molecule type" value="Genomic_DNA"/>
</dbReference>
<dbReference type="InterPro" id="IPR003954">
    <property type="entry name" value="RRM_euk-type"/>
</dbReference>
<feature type="compositionally biased region" description="Basic residues" evidence="1">
    <location>
        <begin position="63"/>
        <end position="74"/>
    </location>
</feature>
<evidence type="ECO:0000259" key="2">
    <source>
        <dbReference type="SMART" id="SM00361"/>
    </source>
</evidence>
<proteinExistence type="predicted"/>
<dbReference type="PANTHER" id="PTHR13288:SF8">
    <property type="entry name" value="SPLICING FACTOR 45"/>
    <property type="match status" value="1"/>
</dbReference>
<dbReference type="GO" id="GO:0003676">
    <property type="term" value="F:nucleic acid binding"/>
    <property type="evidence" value="ECO:0007669"/>
    <property type="project" value="InterPro"/>
</dbReference>
<name>A0A9W8GD82_9FUNG</name>
<dbReference type="Gene3D" id="3.30.70.330">
    <property type="match status" value="1"/>
</dbReference>
<feature type="domain" description="RNA recognition motif" evidence="2">
    <location>
        <begin position="223"/>
        <end position="300"/>
    </location>
</feature>
<comment type="caution">
    <text evidence="3">The sequence shown here is derived from an EMBL/GenBank/DDBJ whole genome shotgun (WGS) entry which is preliminary data.</text>
</comment>
<dbReference type="SMART" id="SM00361">
    <property type="entry name" value="RRM_1"/>
    <property type="match status" value="1"/>
</dbReference>
<organism evidence="3 4">
    <name type="scientific">Coemansia spiralis</name>
    <dbReference type="NCBI Taxonomy" id="417178"/>
    <lineage>
        <taxon>Eukaryota</taxon>
        <taxon>Fungi</taxon>
        <taxon>Fungi incertae sedis</taxon>
        <taxon>Zoopagomycota</taxon>
        <taxon>Kickxellomycotina</taxon>
        <taxon>Kickxellomycetes</taxon>
        <taxon>Kickxellales</taxon>
        <taxon>Kickxellaceae</taxon>
        <taxon>Coemansia</taxon>
    </lineage>
</organism>
<gene>
    <name evidence="3" type="primary">RBM17</name>
    <name evidence="3" type="ORF">GGI25_000318</name>
</gene>
<dbReference type="AlphaFoldDB" id="A0A9W8GD82"/>
<feature type="region of interest" description="Disordered" evidence="1">
    <location>
        <begin position="1"/>
        <end position="92"/>
    </location>
</feature>
<dbReference type="OrthoDB" id="5411533at2759"/>
<dbReference type="SUPFAM" id="SSF54928">
    <property type="entry name" value="RNA-binding domain, RBD"/>
    <property type="match status" value="1"/>
</dbReference>
<accession>A0A9W8GD82</accession>
<dbReference type="InterPro" id="IPR040052">
    <property type="entry name" value="RBM17"/>
</dbReference>
<evidence type="ECO:0000256" key="1">
    <source>
        <dbReference type="SAM" id="MobiDB-lite"/>
    </source>
</evidence>
<feature type="region of interest" description="Disordered" evidence="1">
    <location>
        <begin position="190"/>
        <end position="220"/>
    </location>
</feature>
<reference evidence="3" key="1">
    <citation type="submission" date="2022-07" db="EMBL/GenBank/DDBJ databases">
        <title>Phylogenomic reconstructions and comparative analyses of Kickxellomycotina fungi.</title>
        <authorList>
            <person name="Reynolds N.K."/>
            <person name="Stajich J.E."/>
            <person name="Barry K."/>
            <person name="Grigoriev I.V."/>
            <person name="Crous P."/>
            <person name="Smith M.E."/>
        </authorList>
    </citation>
    <scope>NUCLEOTIDE SEQUENCE</scope>
    <source>
        <strain evidence="3">NRRL 3115</strain>
    </source>
</reference>
<sequence>MSLYDDLPPVEPKKGQDQNENSGDTAAGHHNKDLGNSGQKPEATPGSSVVGRSCVFPELVPNLRRRHKPAKTHIAKAPGASALAPPTSLKHPHSLLQNPDLLISKWEAAKAADARPVELANTSSAATRQQPAFQSLAAYFPVTPHKPAKARHGGNSSGPDLLSEYNPALPNDYQEYKIWAANAKQERLQKQKQLVGHRDSSSEVDEEEGDGLARRDPGQPSVRIVLTNMADSIDEDLEKETMEECKTFGCVVRCTAAIAKQAAQFERVRVVVEFEELDAAIRAQEALDRRFFDGRHISATFDD</sequence>
<dbReference type="PANTHER" id="PTHR13288">
    <property type="entry name" value="SPLICING FACTOR 45 SPF45"/>
    <property type="match status" value="1"/>
</dbReference>
<dbReference type="GO" id="GO:0071011">
    <property type="term" value="C:precatalytic spliceosome"/>
    <property type="evidence" value="ECO:0007669"/>
    <property type="project" value="TreeGrafter"/>
</dbReference>